<dbReference type="Proteomes" id="UP000661112">
    <property type="component" value="Unassembled WGS sequence"/>
</dbReference>
<name>A0ABR8D274_9NOST</name>
<dbReference type="InterPro" id="IPR011330">
    <property type="entry name" value="Glyco_hydro/deAcase_b/a-brl"/>
</dbReference>
<feature type="transmembrane region" description="Helical" evidence="1">
    <location>
        <begin position="12"/>
        <end position="34"/>
    </location>
</feature>
<dbReference type="PANTHER" id="PTHR10587">
    <property type="entry name" value="GLYCOSYL TRANSFERASE-RELATED"/>
    <property type="match status" value="1"/>
</dbReference>
<keyword evidence="1" id="KW-0812">Transmembrane</keyword>
<dbReference type="Pfam" id="PF01522">
    <property type="entry name" value="Polysacc_deac_1"/>
    <property type="match status" value="1"/>
</dbReference>
<keyword evidence="1" id="KW-0472">Membrane</keyword>
<dbReference type="RefSeq" id="WP_190471020.1">
    <property type="nucleotide sequence ID" value="NZ_JACJSG010000012.1"/>
</dbReference>
<evidence type="ECO:0000256" key="1">
    <source>
        <dbReference type="SAM" id="Phobius"/>
    </source>
</evidence>
<keyword evidence="1" id="KW-1133">Transmembrane helix</keyword>
<dbReference type="InterPro" id="IPR050248">
    <property type="entry name" value="Polysacc_deacetylase_ArnD"/>
</dbReference>
<protein>
    <submittedName>
        <fullName evidence="3">Polysaccharide deacetylase family protein</fullName>
    </submittedName>
</protein>
<evidence type="ECO:0000313" key="3">
    <source>
        <dbReference type="EMBL" id="MBD2501027.1"/>
    </source>
</evidence>
<sequence length="138" mass="15277">MTNNHPKIEKFLGVIAIATFLVAGSVTVVMLLGFRKQQPVTARQDLPVASNQVQQPAKPPSDNLNFTVPAQYQGKTVYQAQLNSNEKANVTSGQKVIALTFDDGPWQKTTPEILDILQQNQIKATFFWVGQALPKNWV</sequence>
<reference evidence="3 4" key="1">
    <citation type="journal article" date="2020" name="ISME J.">
        <title>Comparative genomics reveals insights into cyanobacterial evolution and habitat adaptation.</title>
        <authorList>
            <person name="Chen M.Y."/>
            <person name="Teng W.K."/>
            <person name="Zhao L."/>
            <person name="Hu C.X."/>
            <person name="Zhou Y.K."/>
            <person name="Han B.P."/>
            <person name="Song L.R."/>
            <person name="Shu W.S."/>
        </authorList>
    </citation>
    <scope>NUCLEOTIDE SEQUENCE [LARGE SCALE GENOMIC DNA]</scope>
    <source>
        <strain evidence="3 4">FACHB-119</strain>
    </source>
</reference>
<keyword evidence="4" id="KW-1185">Reference proteome</keyword>
<dbReference type="CDD" id="cd10917">
    <property type="entry name" value="CE4_NodB_like_6s_7s"/>
    <property type="match status" value="1"/>
</dbReference>
<dbReference type="EMBL" id="JACJSG010000012">
    <property type="protein sequence ID" value="MBD2501027.1"/>
    <property type="molecule type" value="Genomic_DNA"/>
</dbReference>
<dbReference type="InterPro" id="IPR002509">
    <property type="entry name" value="NODB_dom"/>
</dbReference>
<gene>
    <name evidence="3" type="ORF">H6G83_10495</name>
</gene>
<dbReference type="SUPFAM" id="SSF88713">
    <property type="entry name" value="Glycoside hydrolase/deacetylase"/>
    <property type="match status" value="1"/>
</dbReference>
<evidence type="ECO:0000259" key="2">
    <source>
        <dbReference type="PROSITE" id="PS51677"/>
    </source>
</evidence>
<proteinExistence type="predicted"/>
<comment type="caution">
    <text evidence="3">The sequence shown here is derived from an EMBL/GenBank/DDBJ whole genome shotgun (WGS) entry which is preliminary data.</text>
</comment>
<feature type="domain" description="NodB homology" evidence="2">
    <location>
        <begin position="95"/>
        <end position="138"/>
    </location>
</feature>
<evidence type="ECO:0000313" key="4">
    <source>
        <dbReference type="Proteomes" id="UP000661112"/>
    </source>
</evidence>
<accession>A0ABR8D274</accession>
<dbReference type="PROSITE" id="PS51677">
    <property type="entry name" value="NODB"/>
    <property type="match status" value="1"/>
</dbReference>
<organism evidence="3 4">
    <name type="scientific">Anabaena azotica FACHB-119</name>
    <dbReference type="NCBI Taxonomy" id="947527"/>
    <lineage>
        <taxon>Bacteria</taxon>
        <taxon>Bacillati</taxon>
        <taxon>Cyanobacteriota</taxon>
        <taxon>Cyanophyceae</taxon>
        <taxon>Nostocales</taxon>
        <taxon>Nostocaceae</taxon>
        <taxon>Anabaena</taxon>
        <taxon>Anabaena azotica</taxon>
    </lineage>
</organism>
<dbReference type="Gene3D" id="3.20.20.370">
    <property type="entry name" value="Glycoside hydrolase/deacetylase"/>
    <property type="match status" value="1"/>
</dbReference>